<dbReference type="SUPFAM" id="SSF143422">
    <property type="entry name" value="Transposase IS200-like"/>
    <property type="match status" value="1"/>
</dbReference>
<accession>A0A1F4T6A4</accession>
<dbReference type="InterPro" id="IPR002686">
    <property type="entry name" value="Transposase_17"/>
</dbReference>
<name>A0A1F4T6A4_UNCSA</name>
<evidence type="ECO:0000313" key="2">
    <source>
        <dbReference type="EMBL" id="OGC27603.1"/>
    </source>
</evidence>
<dbReference type="Gene3D" id="3.30.70.1290">
    <property type="entry name" value="Transposase IS200-like"/>
    <property type="match status" value="1"/>
</dbReference>
<gene>
    <name evidence="2" type="ORF">A3K49_01080</name>
</gene>
<dbReference type="PANTHER" id="PTHR33360">
    <property type="entry name" value="TRANSPOSASE FOR INSERTION SEQUENCE ELEMENT IS200"/>
    <property type="match status" value="1"/>
</dbReference>
<evidence type="ECO:0000259" key="1">
    <source>
        <dbReference type="SMART" id="SM01321"/>
    </source>
</evidence>
<dbReference type="GO" id="GO:0006313">
    <property type="term" value="P:DNA transposition"/>
    <property type="evidence" value="ECO:0007669"/>
    <property type="project" value="InterPro"/>
</dbReference>
<reference evidence="2 3" key="1">
    <citation type="journal article" date="2016" name="Nat. Commun.">
        <title>Thousands of microbial genomes shed light on interconnected biogeochemical processes in an aquifer system.</title>
        <authorList>
            <person name="Anantharaman K."/>
            <person name="Brown C.T."/>
            <person name="Hug L.A."/>
            <person name="Sharon I."/>
            <person name="Castelle C.J."/>
            <person name="Probst A.J."/>
            <person name="Thomas B.C."/>
            <person name="Singh A."/>
            <person name="Wilkins M.J."/>
            <person name="Karaoz U."/>
            <person name="Brodie E.L."/>
            <person name="Williams K.H."/>
            <person name="Hubbard S.S."/>
            <person name="Banfield J.F."/>
        </authorList>
    </citation>
    <scope>NUCLEOTIDE SEQUENCE [LARGE SCALE GENOMIC DNA]</scope>
</reference>
<dbReference type="GO" id="GO:0004803">
    <property type="term" value="F:transposase activity"/>
    <property type="evidence" value="ECO:0007669"/>
    <property type="project" value="InterPro"/>
</dbReference>
<dbReference type="Proteomes" id="UP000178602">
    <property type="component" value="Unassembled WGS sequence"/>
</dbReference>
<dbReference type="SMART" id="SM01321">
    <property type="entry name" value="Y1_Tnp"/>
    <property type="match status" value="1"/>
</dbReference>
<sequence length="126" mass="14525">MISEDVAECLKLAFADICREKGFRIECHGILIDHVHLLIEKQDDDSNEYVMKMVKGLSSKEVLAKFPTNRFDNRKLWGRGYRAYEIKDADSLRKVIDYIKGQKVSGEDKRLLQHGNRDDIVAGFHA</sequence>
<proteinExistence type="predicted"/>
<dbReference type="PANTHER" id="PTHR33360:SF2">
    <property type="entry name" value="TRANSPOSASE FOR INSERTION SEQUENCE ELEMENT IS200"/>
    <property type="match status" value="1"/>
</dbReference>
<comment type="caution">
    <text evidence="2">The sequence shown here is derived from an EMBL/GenBank/DDBJ whole genome shotgun (WGS) entry which is preliminary data.</text>
</comment>
<organism evidence="2 3">
    <name type="scientific">candidate division WOR-1 bacterium RIFOXYC12_FULL_54_18</name>
    <dbReference type="NCBI Taxonomy" id="1802584"/>
    <lineage>
        <taxon>Bacteria</taxon>
        <taxon>Bacillati</taxon>
        <taxon>Saganbacteria</taxon>
    </lineage>
</organism>
<dbReference type="AlphaFoldDB" id="A0A1F4T6A4"/>
<dbReference type="Pfam" id="PF01797">
    <property type="entry name" value="Y1_Tnp"/>
    <property type="match status" value="1"/>
</dbReference>
<protein>
    <recommendedName>
        <fullName evidence="1">Transposase IS200-like domain-containing protein</fullName>
    </recommendedName>
</protein>
<evidence type="ECO:0000313" key="3">
    <source>
        <dbReference type="Proteomes" id="UP000178602"/>
    </source>
</evidence>
<feature type="domain" description="Transposase IS200-like" evidence="1">
    <location>
        <begin position="2"/>
        <end position="102"/>
    </location>
</feature>
<dbReference type="InterPro" id="IPR036515">
    <property type="entry name" value="Transposase_17_sf"/>
</dbReference>
<dbReference type="EMBL" id="MEUG01000001">
    <property type="protein sequence ID" value="OGC27603.1"/>
    <property type="molecule type" value="Genomic_DNA"/>
</dbReference>
<dbReference type="GO" id="GO:0003677">
    <property type="term" value="F:DNA binding"/>
    <property type="evidence" value="ECO:0007669"/>
    <property type="project" value="InterPro"/>
</dbReference>